<reference evidence="2 3" key="1">
    <citation type="submission" date="2024-01" db="EMBL/GenBank/DDBJ databases">
        <title>Genome mining of biosynthetic gene clusters to explore secondary metabolites of Streptomyces sp.</title>
        <authorList>
            <person name="Baig A."/>
            <person name="Ajitkumar Shintre N."/>
            <person name="Kumar H."/>
            <person name="Anbarasu A."/>
            <person name="Ramaiah S."/>
        </authorList>
    </citation>
    <scope>NUCLEOTIDE SEQUENCE [LARGE SCALE GENOMIC DNA]</scope>
    <source>
        <strain evidence="2 3">A57</strain>
    </source>
</reference>
<dbReference type="Proteomes" id="UP001585080">
    <property type="component" value="Unassembled WGS sequence"/>
</dbReference>
<keyword evidence="3" id="KW-1185">Reference proteome</keyword>
<evidence type="ECO:0000259" key="1">
    <source>
        <dbReference type="PROSITE" id="PS51664"/>
    </source>
</evidence>
<proteinExistence type="predicted"/>
<dbReference type="InterPro" id="IPR003776">
    <property type="entry name" value="YcaO-like_dom"/>
</dbReference>
<name>A0ABV5EDK8_9ACTN</name>
<dbReference type="NCBIfam" id="TIGR03882">
    <property type="entry name" value="cyclo_dehyd_2"/>
    <property type="match status" value="1"/>
</dbReference>
<gene>
    <name evidence="2" type="ORF">VSS16_19565</name>
</gene>
<sequence length="737" mass="76871">MPTARYEAVAASRPRIRRDVLFTETPDGVLFHNADGGFRLTARSAYRFATLLVPHLDGDHTVAEICAGFGDRQRAMVGELVSTLYERGFARSVTPGSSPRAFDGPEPSEDVARRYAAQIAYTEHYADDAARRFQRFRDTRVAVVGSDLVARWCVLGLLRNGSAAIGVLPQLGLEGITAEAAAAGADGCPVDIGELAARAPLSWTAFEGYDVVVVTGGPEAGRGVLELLRAGVPAGRTLLPAWSFGRHAIVGPLMSAQTTGCWACAVLRLGAGDGAAPAADVWSALALDLPAAAQAPAARPGRPLAAMLGNLLGYEVFKTATGALPAETAGQLVIQDVESLDVISEPLLPHPRCPWCADATEADLTGIDLARPDTGGGALALPTVDTAREADALVEELDRRSVLLRPHTGVFTGYDDETITQTPLKLSVVRLGLGHGRTRRVGAADVHHVAGARLRALHRAAETYAEHVVPHRGTSAPEPAVRLDPAVFGTWSGAGGARGDVRGWAAATSLLTKERFLVPGEAVRPFGDGNRDRLFEATSAGMSAAASAADAAAQGLLSALAHDALRRALRGSGVPEIAVTADADEAGPELVFLLRSAAHLGVEAELLDLGERERTGVAVVLARAGARWTVAADLSYPAAASAALRDLLGRVQLEGQGLAGETSWGDPLLGDLDPRALAVRGSVTAQGASAASWAGVLRVLGDQRRDVLVVPTGSADLERAGVHVVRVLLTSEARHAH</sequence>
<dbReference type="RefSeq" id="WP_376733585.1">
    <property type="nucleotide sequence ID" value="NZ_JAYMRP010000016.1"/>
</dbReference>
<evidence type="ECO:0000313" key="3">
    <source>
        <dbReference type="Proteomes" id="UP001585080"/>
    </source>
</evidence>
<comment type="caution">
    <text evidence="2">The sequence shown here is derived from an EMBL/GenBank/DDBJ whole genome shotgun (WGS) entry which is preliminary data.</text>
</comment>
<dbReference type="InterPro" id="IPR022291">
    <property type="entry name" value="Bacteriocin_synth_cyclodeHase"/>
</dbReference>
<dbReference type="EMBL" id="JAYMRP010000016">
    <property type="protein sequence ID" value="MFB8774900.1"/>
    <property type="molecule type" value="Genomic_DNA"/>
</dbReference>
<dbReference type="PROSITE" id="PS51664">
    <property type="entry name" value="YCAO"/>
    <property type="match status" value="1"/>
</dbReference>
<evidence type="ECO:0000313" key="2">
    <source>
        <dbReference type="EMBL" id="MFB8774900.1"/>
    </source>
</evidence>
<dbReference type="Pfam" id="PF02624">
    <property type="entry name" value="YcaO"/>
    <property type="match status" value="1"/>
</dbReference>
<dbReference type="Gene3D" id="3.40.50.720">
    <property type="entry name" value="NAD(P)-binding Rossmann-like Domain"/>
    <property type="match status" value="1"/>
</dbReference>
<accession>A0ABV5EDK8</accession>
<organism evidence="2 3">
    <name type="scientific">Streptomyces broussonetiae</name>
    <dbReference type="NCBI Taxonomy" id="2686304"/>
    <lineage>
        <taxon>Bacteria</taxon>
        <taxon>Bacillati</taxon>
        <taxon>Actinomycetota</taxon>
        <taxon>Actinomycetes</taxon>
        <taxon>Kitasatosporales</taxon>
        <taxon>Streptomycetaceae</taxon>
        <taxon>Streptomyces</taxon>
    </lineage>
</organism>
<feature type="domain" description="YcaO" evidence="1">
    <location>
        <begin position="443"/>
        <end position="737"/>
    </location>
</feature>
<protein>
    <submittedName>
        <fullName evidence="2">TOMM leader peptide-binding protein</fullName>
    </submittedName>
</protein>